<dbReference type="GO" id="GO:0005739">
    <property type="term" value="C:mitochondrion"/>
    <property type="evidence" value="ECO:0007669"/>
    <property type="project" value="InterPro"/>
</dbReference>
<dbReference type="EMBL" id="MAYM02000961">
    <property type="protein sequence ID" value="RLN31510.1"/>
    <property type="molecule type" value="Genomic_DNA"/>
</dbReference>
<name>A0A3R7JB63_9STRA</name>
<dbReference type="PANTHER" id="PTHR34561:SF1">
    <property type="entry name" value="NADH DEHYDROGENASE [UBIQUINONE] 1 ALPHA SUBCOMPLEX ASSEMBLY FACTOR 8"/>
    <property type="match status" value="1"/>
</dbReference>
<reference evidence="1 2" key="1">
    <citation type="submission" date="2018-07" db="EMBL/GenBank/DDBJ databases">
        <title>Genome sequencing of oomycete isolates from Chile give support for New Zealand origin for Phytophthora kernoviae and make available the first Nothophytophthora sp. genome.</title>
        <authorList>
            <person name="Studholme D.J."/>
            <person name="Sanfuentes E."/>
            <person name="Panda P."/>
            <person name="Hill R."/>
            <person name="Sambles C."/>
            <person name="Grant M."/>
            <person name="Williams N.M."/>
            <person name="Mcdougal R.L."/>
        </authorList>
    </citation>
    <scope>NUCLEOTIDE SEQUENCE [LARGE SCALE GENOMIC DNA]</scope>
    <source>
        <strain evidence="1">Chile2</strain>
    </source>
</reference>
<sequence length="69" mass="7768">MPTGTTTATKAPVRMSKMFSQMLTDCPLDIQVYGKCVADIHGGINRHACDKEFQKLRACFERVAHKRRA</sequence>
<dbReference type="Proteomes" id="UP000285883">
    <property type="component" value="Unassembled WGS sequence"/>
</dbReference>
<evidence type="ECO:0008006" key="3">
    <source>
        <dbReference type="Google" id="ProtNLM"/>
    </source>
</evidence>
<dbReference type="GO" id="GO:0032981">
    <property type="term" value="P:mitochondrial respiratory chain complex I assembly"/>
    <property type="evidence" value="ECO:0007669"/>
    <property type="project" value="InterPro"/>
</dbReference>
<organism evidence="1 2">
    <name type="scientific">Phytophthora kernoviae</name>
    <dbReference type="NCBI Taxonomy" id="325452"/>
    <lineage>
        <taxon>Eukaryota</taxon>
        <taxon>Sar</taxon>
        <taxon>Stramenopiles</taxon>
        <taxon>Oomycota</taxon>
        <taxon>Peronosporomycetes</taxon>
        <taxon>Peronosporales</taxon>
        <taxon>Peronosporaceae</taxon>
        <taxon>Phytophthora</taxon>
    </lineage>
</organism>
<comment type="caution">
    <text evidence="1">The sequence shown here is derived from an EMBL/GenBank/DDBJ whole genome shotgun (WGS) entry which is preliminary data.</text>
</comment>
<dbReference type="AlphaFoldDB" id="A0A3R7JB63"/>
<dbReference type="PANTHER" id="PTHR34561">
    <property type="entry name" value="NADH DEHYDROGENASE [UBIQUINONE] 1 ALPHA SUBCOMPLEX ASSEMBLY FACTOR 8"/>
    <property type="match status" value="1"/>
</dbReference>
<protein>
    <recommendedName>
        <fullName evidence="3">IMS import disulfide relay-system CHCH-CHCH-like Cx9C domain-containing protein</fullName>
    </recommendedName>
</protein>
<proteinExistence type="predicted"/>
<gene>
    <name evidence="1" type="ORF">BBI17_006463</name>
</gene>
<evidence type="ECO:0000313" key="1">
    <source>
        <dbReference type="EMBL" id="RLN31510.1"/>
    </source>
</evidence>
<evidence type="ECO:0000313" key="2">
    <source>
        <dbReference type="Proteomes" id="UP000285883"/>
    </source>
</evidence>
<accession>A0A3R7JB63</accession>
<dbReference type="InterPro" id="IPR034595">
    <property type="entry name" value="NDUFAF8"/>
</dbReference>